<dbReference type="OrthoDB" id="44918at2759"/>
<gene>
    <name evidence="4" type="ORF">EG68_03286</name>
</gene>
<evidence type="ECO:0000259" key="2">
    <source>
        <dbReference type="Pfam" id="PF05161"/>
    </source>
</evidence>
<dbReference type="GO" id="GO:0008887">
    <property type="term" value="F:glycerate kinase activity"/>
    <property type="evidence" value="ECO:0007669"/>
    <property type="project" value="InterPro"/>
</dbReference>
<proteinExistence type="inferred from homology"/>
<dbReference type="InterPro" id="IPR037035">
    <property type="entry name" value="GK-like_C_sf"/>
</dbReference>
<evidence type="ECO:0008006" key="6">
    <source>
        <dbReference type="Google" id="ProtNLM"/>
    </source>
</evidence>
<dbReference type="Pfam" id="PF05161">
    <property type="entry name" value="MOFRL"/>
    <property type="match status" value="1"/>
</dbReference>
<evidence type="ECO:0000259" key="3">
    <source>
        <dbReference type="Pfam" id="PF13660"/>
    </source>
</evidence>
<evidence type="ECO:0000313" key="5">
    <source>
        <dbReference type="Proteomes" id="UP000822476"/>
    </source>
</evidence>
<dbReference type="Gene3D" id="3.40.50.10180">
    <property type="entry name" value="Glycerate kinase, MOFRL-like N-terminal domain"/>
    <property type="match status" value="1"/>
</dbReference>
<dbReference type="InterPro" id="IPR038614">
    <property type="entry name" value="GK_N_sf"/>
</dbReference>
<comment type="caution">
    <text evidence="4">The sequence shown here is derived from an EMBL/GenBank/DDBJ whole genome shotgun (WGS) entry which is preliminary data.</text>
</comment>
<dbReference type="InterPro" id="IPR039760">
    <property type="entry name" value="MOFRL_protein"/>
</dbReference>
<evidence type="ECO:0000313" key="4">
    <source>
        <dbReference type="EMBL" id="KAF7259232.1"/>
    </source>
</evidence>
<evidence type="ECO:0000256" key="1">
    <source>
        <dbReference type="ARBA" id="ARBA00005393"/>
    </source>
</evidence>
<sequence>MPAIDEICYRAFDLGVRAVNAYNLVLKSVRFRDSKIEIQNTLYDVPGRLVVFGVGKAALGMLRAVFNVLGARIDSAIGCVPQPTENELSDEGFHALLGVGEDLHNSRIRLFYGSRTNLPNEKVVQASVLMYQTAVSLGVNDLLLVCLTGGGSALLTLPKRFHGGRLPLTDVITTTKLVSSAGADISELNAVRSCLDELKAGGLASLAYPAQVVCLIISDVIGDPIQYIASGPTHIDPRFSASVRINRCLGVLQRYDLLNELPQIIQAFLRAEQSTPPADDTRTHRVHNWIIGNNSVALNTASSIFGSSKPQAFNLSVMDADATNAYCPADMTFRQTRSIFPVVLTNTFHGDAGEKGRIFAELLWCTASYLAFTHTGDCKEITPTEQKMADLVAGLTDDTINIEPIREACLKAVSNGKSECGSDEKIGICLLLGGEATVTVPSVRLDTTPLGGRCSHFALTAAVRWYELRQHEYEIQKFHKIGLLAGASDGLDGPTACGGGVWVSALPRPTINSADLYGSALQNLEHCNSYGFFKEYDADAILPAKLTNTNVMDLIIGIAVVNQ</sequence>
<feature type="domain" description="MOFRL-associated" evidence="3">
    <location>
        <begin position="10"/>
        <end position="269"/>
    </location>
</feature>
<dbReference type="Gene3D" id="3.40.1480.10">
    <property type="entry name" value="MOFRL domain"/>
    <property type="match status" value="1"/>
</dbReference>
<dbReference type="PANTHER" id="PTHR12227:SF0">
    <property type="entry name" value="GLYCERATE KINASE"/>
    <property type="match status" value="1"/>
</dbReference>
<dbReference type="EMBL" id="JTDE01001299">
    <property type="protein sequence ID" value="KAF7259232.1"/>
    <property type="molecule type" value="Genomic_DNA"/>
</dbReference>
<dbReference type="GO" id="GO:0005737">
    <property type="term" value="C:cytoplasm"/>
    <property type="evidence" value="ECO:0007669"/>
    <property type="project" value="TreeGrafter"/>
</dbReference>
<keyword evidence="5" id="KW-1185">Reference proteome</keyword>
<feature type="domain" description="MOFRL" evidence="2">
    <location>
        <begin position="428"/>
        <end position="553"/>
    </location>
</feature>
<dbReference type="InterPro" id="IPR007835">
    <property type="entry name" value="MOFRL"/>
</dbReference>
<organism evidence="4 5">
    <name type="scientific">Paragonimus skrjabini miyazakii</name>
    <dbReference type="NCBI Taxonomy" id="59628"/>
    <lineage>
        <taxon>Eukaryota</taxon>
        <taxon>Metazoa</taxon>
        <taxon>Spiralia</taxon>
        <taxon>Lophotrochozoa</taxon>
        <taxon>Platyhelminthes</taxon>
        <taxon>Trematoda</taxon>
        <taxon>Digenea</taxon>
        <taxon>Plagiorchiida</taxon>
        <taxon>Troglotremata</taxon>
        <taxon>Troglotrematidae</taxon>
        <taxon>Paragonimus</taxon>
    </lineage>
</organism>
<name>A0A8S9YX95_9TREM</name>
<dbReference type="PANTHER" id="PTHR12227">
    <property type="entry name" value="GLYCERATE KINASE"/>
    <property type="match status" value="1"/>
</dbReference>
<dbReference type="Proteomes" id="UP000822476">
    <property type="component" value="Unassembled WGS sequence"/>
</dbReference>
<accession>A0A8S9YX95</accession>
<reference evidence="4" key="1">
    <citation type="submission" date="2019-07" db="EMBL/GenBank/DDBJ databases">
        <title>Annotation for the trematode Paragonimus miyazaki's.</title>
        <authorList>
            <person name="Choi Y.-J."/>
        </authorList>
    </citation>
    <scope>NUCLEOTIDE SEQUENCE</scope>
    <source>
        <strain evidence="4">Japan</strain>
    </source>
</reference>
<dbReference type="Pfam" id="PF13660">
    <property type="entry name" value="DUF4147"/>
    <property type="match status" value="1"/>
</dbReference>
<dbReference type="InterPro" id="IPR025286">
    <property type="entry name" value="MOFRL_assoc_dom"/>
</dbReference>
<dbReference type="AlphaFoldDB" id="A0A8S9YX95"/>
<comment type="similarity">
    <text evidence="1">Belongs to the glycerate kinase type-2 family.</text>
</comment>
<protein>
    <recommendedName>
        <fullName evidence="6">Glycerate kinase</fullName>
    </recommendedName>
</protein>
<dbReference type="SUPFAM" id="SSF82544">
    <property type="entry name" value="GckA/TtuD-like"/>
    <property type="match status" value="1"/>
</dbReference>